<feature type="region of interest" description="Disordered" evidence="4">
    <location>
        <begin position="574"/>
        <end position="602"/>
    </location>
</feature>
<evidence type="ECO:0000256" key="4">
    <source>
        <dbReference type="SAM" id="MobiDB-lite"/>
    </source>
</evidence>
<accession>A0A2C9V0R6</accession>
<dbReference type="FunFam" id="1.20.1280.170:FF:000003">
    <property type="entry name" value="Exocyst subunit Exo70 family protein"/>
    <property type="match status" value="1"/>
</dbReference>
<evidence type="ECO:0000313" key="6">
    <source>
        <dbReference type="EMBL" id="OAY37217.1"/>
    </source>
</evidence>
<dbReference type="OMA" id="LMRVMDL"/>
<dbReference type="SUPFAM" id="SSF74788">
    <property type="entry name" value="Cullin repeat-like"/>
    <property type="match status" value="1"/>
</dbReference>
<feature type="region of interest" description="Disordered" evidence="4">
    <location>
        <begin position="1"/>
        <end position="200"/>
    </location>
</feature>
<reference evidence="6" key="1">
    <citation type="submission" date="2016-02" db="EMBL/GenBank/DDBJ databases">
        <title>WGS assembly of Manihot esculenta.</title>
        <authorList>
            <person name="Bredeson J.V."/>
            <person name="Prochnik S.E."/>
            <person name="Lyons J.B."/>
            <person name="Schmutz J."/>
            <person name="Grimwood J."/>
            <person name="Vrebalov J."/>
            <person name="Bart R.S."/>
            <person name="Amuge T."/>
            <person name="Ferguson M.E."/>
            <person name="Green R."/>
            <person name="Putnam N."/>
            <person name="Stites J."/>
            <person name="Rounsley S."/>
            <person name="Rokhsar D.S."/>
        </authorList>
    </citation>
    <scope>NUCLEOTIDE SEQUENCE [LARGE SCALE GENOMIC DNA]</scope>
    <source>
        <tissue evidence="6">Leaf</tissue>
    </source>
</reference>
<dbReference type="GO" id="GO:0015031">
    <property type="term" value="P:protein transport"/>
    <property type="evidence" value="ECO:0007669"/>
    <property type="project" value="UniProtKB-KW"/>
</dbReference>
<evidence type="ECO:0000256" key="2">
    <source>
        <dbReference type="ARBA" id="ARBA00022448"/>
    </source>
</evidence>
<organism evidence="6">
    <name type="scientific">Manihot esculenta</name>
    <name type="common">Cassava</name>
    <name type="synonym">Jatropha manihot</name>
    <dbReference type="NCBI Taxonomy" id="3983"/>
    <lineage>
        <taxon>Eukaryota</taxon>
        <taxon>Viridiplantae</taxon>
        <taxon>Streptophyta</taxon>
        <taxon>Embryophyta</taxon>
        <taxon>Tracheophyta</taxon>
        <taxon>Spermatophyta</taxon>
        <taxon>Magnoliopsida</taxon>
        <taxon>eudicotyledons</taxon>
        <taxon>Gunneridae</taxon>
        <taxon>Pentapetalae</taxon>
        <taxon>rosids</taxon>
        <taxon>fabids</taxon>
        <taxon>Malpighiales</taxon>
        <taxon>Euphorbiaceae</taxon>
        <taxon>Crotonoideae</taxon>
        <taxon>Manihoteae</taxon>
        <taxon>Manihot</taxon>
    </lineage>
</organism>
<evidence type="ECO:0000256" key="3">
    <source>
        <dbReference type="RuleBase" id="RU365026"/>
    </source>
</evidence>
<dbReference type="Pfam" id="PF03081">
    <property type="entry name" value="Exo70_C"/>
    <property type="match status" value="1"/>
</dbReference>
<feature type="compositionally biased region" description="Basic and acidic residues" evidence="4">
    <location>
        <begin position="300"/>
        <end position="316"/>
    </location>
</feature>
<feature type="region of interest" description="Disordered" evidence="4">
    <location>
        <begin position="300"/>
        <end position="339"/>
    </location>
</feature>
<feature type="compositionally biased region" description="Basic and acidic residues" evidence="4">
    <location>
        <begin position="30"/>
        <end position="42"/>
    </location>
</feature>
<evidence type="ECO:0000256" key="1">
    <source>
        <dbReference type="ARBA" id="ARBA00006756"/>
    </source>
</evidence>
<dbReference type="InterPro" id="IPR046364">
    <property type="entry name" value="Exo70_C"/>
</dbReference>
<feature type="compositionally biased region" description="Polar residues" evidence="4">
    <location>
        <begin position="591"/>
        <end position="602"/>
    </location>
</feature>
<dbReference type="EMBL" id="CM004397">
    <property type="protein sequence ID" value="OAY37217.1"/>
    <property type="molecule type" value="Genomic_DNA"/>
</dbReference>
<dbReference type="PANTHER" id="PTHR12542:SF93">
    <property type="entry name" value="EXOCYST COMPLEX COMPONENT EXO70C2"/>
    <property type="match status" value="1"/>
</dbReference>
<protein>
    <recommendedName>
        <fullName evidence="3">Exocyst subunit Exo70 family protein</fullName>
    </recommendedName>
</protein>
<keyword evidence="2 3" id="KW-0813">Transport</keyword>
<feature type="compositionally biased region" description="Basic and acidic residues" evidence="4">
    <location>
        <begin position="112"/>
        <end position="200"/>
    </location>
</feature>
<name>A0A2C9V0R6_MANES</name>
<sequence>METNNFESNPSEKQHSEKKLDTDIDPNPDPTHKPEPDPKPDPADTGTSNSGPDSPKPAAEAEDLEKTTDVDQVQDDDNVEKVEEAPQGIRDTLKSVSEEIDQFLLSLSSWKGKKEIVVKEGKDDHKKNDYKNDDDKKDDDKNDDAKNDDDKKYDDKKDDDKKDDDKNDDDKNDGDKKDDDKNDDDKKDDEKEGENDEKVTSIDIPAFVENFLNLVGELVIEYETSTEGKGKWGQVPEDDLAFLDAVNQVSKLTNSLSEFKSDPNNCTLVNYSGGIYQRAMSFLEDQFRLLLEDYKGNNELEHNTDAKGKQQEDKDSCALPESDEQVTEKEEKEKEEEDDFTGYSKHVVANLNRIAKEMILGGYESECYQVYVITRRYVFDECLDKLGFEKMSIDEVQKMHWEALECEISAWIKTFKDCATIYFAKERKFCEAVFSDFPSISSSLFSNLVRGVMIQLLNFTEGISMTRPSAEKLFKFLDMYETLRDSISAINALFPQESENELKPEMTAAKCRIGETAISIFCDLENSIKSDTGKTPVPGGAVHPLTRYTMNYLKYACEYMTTLEQMFKEHSKIERADSTSRPHFEGKPQDFKSNTNGGENSSPFSAQLMRVMDLLDANLEAKAKLYKEIELSSIFMMNNGRYILQKIKGSSEIHEVVGDPWFRRKSSDLRNFHKSYQRETWGKLLSYLGHEGLLVHGKVAKPVLKERFKNFSLMFDEIHRTQSTWVVSDEQLQTELRVSISAVVIPAYRSFWGRFSHYLDPGRQYEKYIKYQPEDIEDCIEELFDGRKH</sequence>
<comment type="similarity">
    <text evidence="1 3">Belongs to the EXO70 family.</text>
</comment>
<feature type="domain" description="Exocyst complex subunit Exo70 C-terminal" evidence="5">
    <location>
        <begin position="410"/>
        <end position="782"/>
    </location>
</feature>
<comment type="function">
    <text evidence="3">Component of the exocyst complex.</text>
</comment>
<dbReference type="PANTHER" id="PTHR12542">
    <property type="entry name" value="EXOCYST COMPLEX PROTEIN EXO70"/>
    <property type="match status" value="1"/>
</dbReference>
<dbReference type="GO" id="GO:0006887">
    <property type="term" value="P:exocytosis"/>
    <property type="evidence" value="ECO:0000318"/>
    <property type="project" value="GO_Central"/>
</dbReference>
<feature type="compositionally biased region" description="Basic and acidic residues" evidence="4">
    <location>
        <begin position="574"/>
        <end position="590"/>
    </location>
</feature>
<proteinExistence type="inferred from homology"/>
<dbReference type="Pfam" id="PF20669">
    <property type="entry name" value="Exo70_N"/>
    <property type="match status" value="1"/>
</dbReference>
<dbReference type="GO" id="GO:0000145">
    <property type="term" value="C:exocyst"/>
    <property type="evidence" value="ECO:0000318"/>
    <property type="project" value="GO_Central"/>
</dbReference>
<dbReference type="InterPro" id="IPR004140">
    <property type="entry name" value="Exo70"/>
</dbReference>
<dbReference type="InterPro" id="IPR016159">
    <property type="entry name" value="Cullin_repeat-like_dom_sf"/>
</dbReference>
<dbReference type="STRING" id="3983.A0A2C9V0R6"/>
<dbReference type="AlphaFoldDB" id="A0A2C9V0R6"/>
<dbReference type="Gene3D" id="1.20.1280.170">
    <property type="entry name" value="Exocyst complex component Exo70"/>
    <property type="match status" value="1"/>
</dbReference>
<evidence type="ECO:0000259" key="5">
    <source>
        <dbReference type="Pfam" id="PF03081"/>
    </source>
</evidence>
<keyword evidence="3" id="KW-0268">Exocytosis</keyword>
<gene>
    <name evidence="6" type="ORF">MANES_11G084000</name>
</gene>
<dbReference type="GO" id="GO:0005546">
    <property type="term" value="F:phosphatidylinositol-4,5-bisphosphate binding"/>
    <property type="evidence" value="ECO:0007669"/>
    <property type="project" value="InterPro"/>
</dbReference>
<feature type="compositionally biased region" description="Basic and acidic residues" evidence="4">
    <location>
        <begin position="10"/>
        <end position="22"/>
    </location>
</feature>
<keyword evidence="3" id="KW-0653">Protein transport</keyword>